<dbReference type="Pfam" id="PF00170">
    <property type="entry name" value="bZIP_1"/>
    <property type="match status" value="1"/>
</dbReference>
<evidence type="ECO:0000256" key="7">
    <source>
        <dbReference type="SAM" id="MobiDB-lite"/>
    </source>
</evidence>
<proteinExistence type="inferred from homology"/>
<dbReference type="InterPro" id="IPR046347">
    <property type="entry name" value="bZIP_sf"/>
</dbReference>
<dbReference type="PROSITE" id="PS00036">
    <property type="entry name" value="BZIP_BASIC"/>
    <property type="match status" value="1"/>
</dbReference>
<evidence type="ECO:0000256" key="4">
    <source>
        <dbReference type="ARBA" id="ARBA00023125"/>
    </source>
</evidence>
<feature type="compositionally biased region" description="Polar residues" evidence="7">
    <location>
        <begin position="23"/>
        <end position="36"/>
    </location>
</feature>
<accession>A0AAD7M083</accession>
<dbReference type="PANTHER" id="PTHR45967:SF38">
    <property type="entry name" value="G-BOX-BINDING FACTOR 2"/>
    <property type="match status" value="1"/>
</dbReference>
<protein>
    <submittedName>
        <fullName evidence="9">G-box-binding factor 1</fullName>
    </submittedName>
</protein>
<keyword evidence="5" id="KW-0804">Transcription</keyword>
<keyword evidence="3" id="KW-0805">Transcription regulation</keyword>
<evidence type="ECO:0000256" key="2">
    <source>
        <dbReference type="ARBA" id="ARBA00007163"/>
    </source>
</evidence>
<dbReference type="SUPFAM" id="SSF57959">
    <property type="entry name" value="Leucine zipper domain"/>
    <property type="match status" value="1"/>
</dbReference>
<dbReference type="GO" id="GO:0005634">
    <property type="term" value="C:nucleus"/>
    <property type="evidence" value="ECO:0007669"/>
    <property type="project" value="UniProtKB-SubCell"/>
</dbReference>
<keyword evidence="4" id="KW-0238">DNA-binding</keyword>
<dbReference type="PROSITE" id="PS50217">
    <property type="entry name" value="BZIP"/>
    <property type="match status" value="1"/>
</dbReference>
<evidence type="ECO:0000259" key="8">
    <source>
        <dbReference type="PROSITE" id="PS50217"/>
    </source>
</evidence>
<name>A0AAD7M083_QUISA</name>
<evidence type="ECO:0000256" key="6">
    <source>
        <dbReference type="ARBA" id="ARBA00023242"/>
    </source>
</evidence>
<keyword evidence="6" id="KW-0539">Nucleus</keyword>
<dbReference type="Proteomes" id="UP001163823">
    <property type="component" value="Chromosome 5"/>
</dbReference>
<sequence>MGTDEFNANETRKPSKKYGAQDVNLNAPSQQWPTPMQASYNSEPFHYAAAPYFYAYMTGNQAYGASQHYNSPNAFRLFNAHPDVSKVTSVTSPEKEERIPHEKDIDSVKKRVGTLEPTVFENIQSREIGSGSSVSRDDEIVAQRPVSVQNVDVIHVKRESGLHDVTARRNEMNLNSGMNLNKSGAKRILKKVESEMKTERRKVSNRESAKRSRQRRVEEYDKLEAAMNDLKNEGSMLKKKLVRLSQDCLELSNENNSIEANLISRHGQESISDILAWKPAS</sequence>
<keyword evidence="10" id="KW-1185">Reference proteome</keyword>
<dbReference type="InterPro" id="IPR045314">
    <property type="entry name" value="bZIP_plant_GBF1"/>
</dbReference>
<dbReference type="InterPro" id="IPR004827">
    <property type="entry name" value="bZIP"/>
</dbReference>
<dbReference type="KEGG" id="qsa:O6P43_011622"/>
<evidence type="ECO:0000256" key="3">
    <source>
        <dbReference type="ARBA" id="ARBA00023015"/>
    </source>
</evidence>
<gene>
    <name evidence="9" type="ORF">O6P43_011622</name>
</gene>
<feature type="region of interest" description="Disordered" evidence="7">
    <location>
        <begin position="1"/>
        <end position="36"/>
    </location>
</feature>
<evidence type="ECO:0000313" key="9">
    <source>
        <dbReference type="EMBL" id="KAJ7967353.1"/>
    </source>
</evidence>
<dbReference type="EMBL" id="JARAOO010000005">
    <property type="protein sequence ID" value="KAJ7967353.1"/>
    <property type="molecule type" value="Genomic_DNA"/>
</dbReference>
<comment type="caution">
    <text evidence="9">The sequence shown here is derived from an EMBL/GenBank/DDBJ whole genome shotgun (WGS) entry which is preliminary data.</text>
</comment>
<dbReference type="AlphaFoldDB" id="A0AAD7M083"/>
<evidence type="ECO:0000256" key="1">
    <source>
        <dbReference type="ARBA" id="ARBA00004123"/>
    </source>
</evidence>
<dbReference type="CDD" id="cd14702">
    <property type="entry name" value="bZIP_plant_GBF1"/>
    <property type="match status" value="1"/>
</dbReference>
<dbReference type="GO" id="GO:0043565">
    <property type="term" value="F:sequence-specific DNA binding"/>
    <property type="evidence" value="ECO:0007669"/>
    <property type="project" value="InterPro"/>
</dbReference>
<feature type="region of interest" description="Disordered" evidence="7">
    <location>
        <begin position="194"/>
        <end position="217"/>
    </location>
</feature>
<dbReference type="GO" id="GO:0003700">
    <property type="term" value="F:DNA-binding transcription factor activity"/>
    <property type="evidence" value="ECO:0007669"/>
    <property type="project" value="InterPro"/>
</dbReference>
<dbReference type="PANTHER" id="PTHR45967">
    <property type="entry name" value="G-BOX-BINDING FACTOR 3-RELATED"/>
    <property type="match status" value="1"/>
</dbReference>
<evidence type="ECO:0000313" key="10">
    <source>
        <dbReference type="Proteomes" id="UP001163823"/>
    </source>
</evidence>
<organism evidence="9 10">
    <name type="scientific">Quillaja saponaria</name>
    <name type="common">Soap bark tree</name>
    <dbReference type="NCBI Taxonomy" id="32244"/>
    <lineage>
        <taxon>Eukaryota</taxon>
        <taxon>Viridiplantae</taxon>
        <taxon>Streptophyta</taxon>
        <taxon>Embryophyta</taxon>
        <taxon>Tracheophyta</taxon>
        <taxon>Spermatophyta</taxon>
        <taxon>Magnoliopsida</taxon>
        <taxon>eudicotyledons</taxon>
        <taxon>Gunneridae</taxon>
        <taxon>Pentapetalae</taxon>
        <taxon>rosids</taxon>
        <taxon>fabids</taxon>
        <taxon>Fabales</taxon>
        <taxon>Quillajaceae</taxon>
        <taxon>Quillaja</taxon>
    </lineage>
</organism>
<feature type="domain" description="BZIP" evidence="8">
    <location>
        <begin position="195"/>
        <end position="258"/>
    </location>
</feature>
<comment type="similarity">
    <text evidence="2">Belongs to the bZIP family.</text>
</comment>
<dbReference type="SMART" id="SM00338">
    <property type="entry name" value="BRLZ"/>
    <property type="match status" value="1"/>
</dbReference>
<comment type="subcellular location">
    <subcellularLocation>
        <location evidence="1">Nucleus</location>
    </subcellularLocation>
</comment>
<dbReference type="InterPro" id="IPR044827">
    <property type="entry name" value="GBF-like"/>
</dbReference>
<reference evidence="9" key="1">
    <citation type="journal article" date="2023" name="Science">
        <title>Elucidation of the pathway for biosynthesis of saponin adjuvants from the soapbark tree.</title>
        <authorList>
            <person name="Reed J."/>
            <person name="Orme A."/>
            <person name="El-Demerdash A."/>
            <person name="Owen C."/>
            <person name="Martin L.B.B."/>
            <person name="Misra R.C."/>
            <person name="Kikuchi S."/>
            <person name="Rejzek M."/>
            <person name="Martin A.C."/>
            <person name="Harkess A."/>
            <person name="Leebens-Mack J."/>
            <person name="Louveau T."/>
            <person name="Stephenson M.J."/>
            <person name="Osbourn A."/>
        </authorList>
    </citation>
    <scope>NUCLEOTIDE SEQUENCE</scope>
    <source>
        <strain evidence="9">S10</strain>
    </source>
</reference>
<evidence type="ECO:0000256" key="5">
    <source>
        <dbReference type="ARBA" id="ARBA00023163"/>
    </source>
</evidence>
<dbReference type="Gene3D" id="1.20.5.170">
    <property type="match status" value="1"/>
</dbReference>